<evidence type="ECO:0000313" key="2">
    <source>
        <dbReference type="Proteomes" id="UP000225972"/>
    </source>
</evidence>
<evidence type="ECO:0000313" key="1">
    <source>
        <dbReference type="EMBL" id="SMX27734.1"/>
    </source>
</evidence>
<organism evidence="1 2">
    <name type="scientific">Pelagimonas phthalicica</name>
    <dbReference type="NCBI Taxonomy" id="1037362"/>
    <lineage>
        <taxon>Bacteria</taxon>
        <taxon>Pseudomonadati</taxon>
        <taxon>Pseudomonadota</taxon>
        <taxon>Alphaproteobacteria</taxon>
        <taxon>Rhodobacterales</taxon>
        <taxon>Roseobacteraceae</taxon>
        <taxon>Pelagimonas</taxon>
    </lineage>
</organism>
<dbReference type="RefSeq" id="WP_099244116.1">
    <property type="nucleotide sequence ID" value="NZ_FXXP01000001.1"/>
</dbReference>
<dbReference type="SUPFAM" id="SSF53681">
    <property type="entry name" value="Aspartate/glutamate racemase"/>
    <property type="match status" value="1"/>
</dbReference>
<name>A0A238JBZ0_9RHOB</name>
<dbReference type="InterPro" id="IPR001920">
    <property type="entry name" value="Asp/Glu_race"/>
</dbReference>
<accession>A0A238JBZ0</accession>
<proteinExistence type="predicted"/>
<protein>
    <recommendedName>
        <fullName evidence="3">Aspartate/glutamate racemase family protein</fullName>
    </recommendedName>
</protein>
<dbReference type="Proteomes" id="UP000225972">
    <property type="component" value="Unassembled WGS sequence"/>
</dbReference>
<dbReference type="EMBL" id="FXXP01000001">
    <property type="protein sequence ID" value="SMX27734.1"/>
    <property type="molecule type" value="Genomic_DNA"/>
</dbReference>
<reference evidence="2" key="1">
    <citation type="submission" date="2017-05" db="EMBL/GenBank/DDBJ databases">
        <authorList>
            <person name="Rodrigo-Torres L."/>
            <person name="Arahal R. D."/>
            <person name="Lucena T."/>
        </authorList>
    </citation>
    <scope>NUCLEOTIDE SEQUENCE [LARGE SCALE GENOMIC DNA]</scope>
    <source>
        <strain evidence="2">CECT 8649</strain>
    </source>
</reference>
<dbReference type="OrthoDB" id="5465390at2"/>
<sequence>MPSEARPSLGVIMLDTKFKRVLGDIGNPDSFDFPVLYHKVPKAEVHRIISSGSIDDLLPAFIDAAKTLEHRGAQAITTSCGFLSLLQTQLAKAVKVPLLTSSLSLVPDIYHAQGAKPLVIVTASRENLTWDHLHAVGILTDWDLHIIGMETCPAFRKSILSDGDPEAITLDPQALQDELVTLCQSSLIEHPDTAGFLFECTNLQPYAAAVQHACQRPVWGINDVIARLNPSFRMGETS</sequence>
<evidence type="ECO:0008006" key="3">
    <source>
        <dbReference type="Google" id="ProtNLM"/>
    </source>
</evidence>
<gene>
    <name evidence="1" type="ORF">TRP8649_01844</name>
</gene>
<dbReference type="GO" id="GO:0016855">
    <property type="term" value="F:racemase and epimerase activity, acting on amino acids and derivatives"/>
    <property type="evidence" value="ECO:0007669"/>
    <property type="project" value="InterPro"/>
</dbReference>
<dbReference type="Gene3D" id="3.40.50.1860">
    <property type="match status" value="1"/>
</dbReference>
<keyword evidence="2" id="KW-1185">Reference proteome</keyword>
<dbReference type="AlphaFoldDB" id="A0A238JBZ0"/>